<evidence type="ECO:0000256" key="8">
    <source>
        <dbReference type="ARBA" id="ARBA00022741"/>
    </source>
</evidence>
<keyword evidence="7 14" id="KW-0808">Transferase</keyword>
<comment type="similarity">
    <text evidence="4 14 15">Belongs to the APS kinase family.</text>
</comment>
<dbReference type="NCBIfam" id="TIGR00455">
    <property type="entry name" value="apsK"/>
    <property type="match status" value="1"/>
</dbReference>
<keyword evidence="18" id="KW-1185">Reference proteome</keyword>
<dbReference type="GO" id="GO:0016301">
    <property type="term" value="F:kinase activity"/>
    <property type="evidence" value="ECO:0007669"/>
    <property type="project" value="UniProtKB-KW"/>
</dbReference>
<feature type="active site" description="Phosphoserine intermediate" evidence="14">
    <location>
        <position position="123"/>
    </location>
</feature>
<accession>A0ABX3SR76</accession>
<evidence type="ECO:0000256" key="15">
    <source>
        <dbReference type="RuleBase" id="RU004347"/>
    </source>
</evidence>
<dbReference type="NCBIfam" id="NF003013">
    <property type="entry name" value="PRK03846.1"/>
    <property type="match status" value="1"/>
</dbReference>
<dbReference type="InterPro" id="IPR059117">
    <property type="entry name" value="APS_kinase_dom"/>
</dbReference>
<dbReference type="InterPro" id="IPR027417">
    <property type="entry name" value="P-loop_NTPase"/>
</dbReference>
<feature type="domain" description="APS kinase" evidence="16">
    <location>
        <begin position="24"/>
        <end position="190"/>
    </location>
</feature>
<organism evidence="17 18">
    <name type="scientific">Mycobacterium malmoense</name>
    <dbReference type="NCBI Taxonomy" id="1780"/>
    <lineage>
        <taxon>Bacteria</taxon>
        <taxon>Bacillati</taxon>
        <taxon>Actinomycetota</taxon>
        <taxon>Actinomycetes</taxon>
        <taxon>Mycobacteriales</taxon>
        <taxon>Mycobacteriaceae</taxon>
        <taxon>Mycobacterium</taxon>
    </lineage>
</organism>
<keyword evidence="8 14" id="KW-0547">Nucleotide-binding</keyword>
<evidence type="ECO:0000256" key="7">
    <source>
        <dbReference type="ARBA" id="ARBA00022679"/>
    </source>
</evidence>
<dbReference type="Gene3D" id="3.40.50.300">
    <property type="entry name" value="P-loop containing nucleotide triphosphate hydrolases"/>
    <property type="match status" value="1"/>
</dbReference>
<evidence type="ECO:0000313" key="18">
    <source>
        <dbReference type="Proteomes" id="UP000243140"/>
    </source>
</evidence>
<evidence type="ECO:0000256" key="5">
    <source>
        <dbReference type="ARBA" id="ARBA00012121"/>
    </source>
</evidence>
<comment type="caution">
    <text evidence="17">The sequence shown here is derived from an EMBL/GenBank/DDBJ whole genome shotgun (WGS) entry which is preliminary data.</text>
</comment>
<dbReference type="EMBL" id="MVHV01000011">
    <property type="protein sequence ID" value="ORA82067.1"/>
    <property type="molecule type" value="Genomic_DNA"/>
</dbReference>
<comment type="catalytic activity">
    <reaction evidence="1 14 15">
        <text>adenosine 5'-phosphosulfate + ATP = 3'-phosphoadenylyl sulfate + ADP + H(+)</text>
        <dbReference type="Rhea" id="RHEA:24152"/>
        <dbReference type="ChEBI" id="CHEBI:15378"/>
        <dbReference type="ChEBI" id="CHEBI:30616"/>
        <dbReference type="ChEBI" id="CHEBI:58243"/>
        <dbReference type="ChEBI" id="CHEBI:58339"/>
        <dbReference type="ChEBI" id="CHEBI:456216"/>
        <dbReference type="EC" id="2.7.1.25"/>
    </reaction>
</comment>
<reference evidence="17 18" key="1">
    <citation type="submission" date="2017-02" db="EMBL/GenBank/DDBJ databases">
        <title>The new phylogeny of genus Mycobacterium.</title>
        <authorList>
            <person name="Tortoli E."/>
            <person name="Trovato A."/>
            <person name="Cirillo D.M."/>
        </authorList>
    </citation>
    <scope>NUCLEOTIDE SEQUENCE [LARGE SCALE GENOMIC DNA]</scope>
    <source>
        <strain evidence="17 18">IP1130001</strain>
    </source>
</reference>
<evidence type="ECO:0000256" key="11">
    <source>
        <dbReference type="ARBA" id="ARBA00029724"/>
    </source>
</evidence>
<evidence type="ECO:0000256" key="4">
    <source>
        <dbReference type="ARBA" id="ARBA00007008"/>
    </source>
</evidence>
<evidence type="ECO:0000259" key="16">
    <source>
        <dbReference type="Pfam" id="PF01583"/>
    </source>
</evidence>
<dbReference type="PANTHER" id="PTHR11055">
    <property type="entry name" value="BIFUNCTIONAL 3'-PHOSPHOADENOSINE 5'-PHOSPHOSULFATE SYNTHASE"/>
    <property type="match status" value="1"/>
</dbReference>
<evidence type="ECO:0000256" key="12">
    <source>
        <dbReference type="ARBA" id="ARBA00031393"/>
    </source>
</evidence>
<dbReference type="RefSeq" id="WP_083010759.1">
    <property type="nucleotide sequence ID" value="NZ_CP060015.1"/>
</dbReference>
<proteinExistence type="inferred from homology"/>
<evidence type="ECO:0000256" key="13">
    <source>
        <dbReference type="ARBA" id="ARBA00031464"/>
    </source>
</evidence>
<evidence type="ECO:0000256" key="2">
    <source>
        <dbReference type="ARBA" id="ARBA00002632"/>
    </source>
</evidence>
<evidence type="ECO:0000256" key="9">
    <source>
        <dbReference type="ARBA" id="ARBA00022777"/>
    </source>
</evidence>
<dbReference type="HAMAP" id="MF_00065">
    <property type="entry name" value="Adenylyl_sulf_kinase"/>
    <property type="match status" value="1"/>
</dbReference>
<evidence type="ECO:0000313" key="17">
    <source>
        <dbReference type="EMBL" id="ORA82067.1"/>
    </source>
</evidence>
<evidence type="ECO:0000256" key="1">
    <source>
        <dbReference type="ARBA" id="ARBA00001823"/>
    </source>
</evidence>
<keyword evidence="14" id="KW-0597">Phosphoprotein</keyword>
<protein>
    <recommendedName>
        <fullName evidence="6 14">Adenylyl-sulfate kinase</fullName>
        <ecNumber evidence="5 14">2.7.1.25</ecNumber>
    </recommendedName>
    <alternativeName>
        <fullName evidence="12 14">APS kinase</fullName>
    </alternativeName>
    <alternativeName>
        <fullName evidence="13 14">ATP adenosine-5'-phosphosulfate 3'-phosphotransferase</fullName>
    </alternativeName>
    <alternativeName>
        <fullName evidence="11 14">Adenosine-5'-phosphosulfate kinase</fullName>
    </alternativeName>
</protein>
<keyword evidence="9 14" id="KW-0418">Kinase</keyword>
<gene>
    <name evidence="14" type="primary">cysC</name>
    <name evidence="17" type="ORF">BST29_12785</name>
</gene>
<dbReference type="Proteomes" id="UP000243140">
    <property type="component" value="Unassembled WGS sequence"/>
</dbReference>
<dbReference type="SUPFAM" id="SSF52540">
    <property type="entry name" value="P-loop containing nucleoside triphosphate hydrolases"/>
    <property type="match status" value="1"/>
</dbReference>
<evidence type="ECO:0000256" key="10">
    <source>
        <dbReference type="ARBA" id="ARBA00022840"/>
    </source>
</evidence>
<dbReference type="PANTHER" id="PTHR11055:SF63">
    <property type="entry name" value="ADENYLYL-SULFATE KINASE 1, CHLOROPLASTIC"/>
    <property type="match status" value="1"/>
</dbReference>
<comment type="pathway">
    <text evidence="3 14 15">Sulfur metabolism; hydrogen sulfide biosynthesis; sulfite from sulfate: step 2/3.</text>
</comment>
<evidence type="ECO:0000256" key="3">
    <source>
        <dbReference type="ARBA" id="ARBA00004806"/>
    </source>
</evidence>
<sequence>MSANITWHHYSVARGEREKLNGHRGCVVWFTGLSGSGKSTVANLVDRRLYERGVRSFVLDGDNVRYGLNAGPEMLEERHGEAFAKRFGLGFSAEDREENIRRIGAVAKLFCEAGLVVLTAFISPYRRDRDAVRATLANGDFMEIFIDTPIEVCQKRDPKGLYAKVRAGKIKEFTGIDSPYEPPLKPEWTLDGGNKDAESLADEVVSHLETADVIPGLGRYQDMRDRANI</sequence>
<dbReference type="EC" id="2.7.1.25" evidence="5 14"/>
<keyword evidence="10 14" id="KW-0067">ATP-binding</keyword>
<evidence type="ECO:0000256" key="14">
    <source>
        <dbReference type="HAMAP-Rule" id="MF_00065"/>
    </source>
</evidence>
<name>A0ABX3SR76_MYCMA</name>
<dbReference type="InterPro" id="IPR002891">
    <property type="entry name" value="APS"/>
</dbReference>
<dbReference type="CDD" id="cd02027">
    <property type="entry name" value="APSK"/>
    <property type="match status" value="1"/>
</dbReference>
<comment type="function">
    <text evidence="2 14 15">Catalyzes the synthesis of activated sulfate.</text>
</comment>
<feature type="binding site" evidence="14">
    <location>
        <begin position="32"/>
        <end position="39"/>
    </location>
    <ligand>
        <name>ATP</name>
        <dbReference type="ChEBI" id="CHEBI:30616"/>
    </ligand>
</feature>
<dbReference type="Pfam" id="PF01583">
    <property type="entry name" value="APS_kinase"/>
    <property type="match status" value="1"/>
</dbReference>
<evidence type="ECO:0000256" key="6">
    <source>
        <dbReference type="ARBA" id="ARBA00018163"/>
    </source>
</evidence>